<accession>A0ABN2NIP2</accession>
<evidence type="ECO:0000313" key="1">
    <source>
        <dbReference type="EMBL" id="GAA1871006.1"/>
    </source>
</evidence>
<dbReference type="Proteomes" id="UP001500449">
    <property type="component" value="Unassembled WGS sequence"/>
</dbReference>
<evidence type="ECO:0000313" key="2">
    <source>
        <dbReference type="Proteomes" id="UP001500449"/>
    </source>
</evidence>
<protein>
    <submittedName>
        <fullName evidence="1">Uncharacterized protein</fullName>
    </submittedName>
</protein>
<comment type="caution">
    <text evidence="1">The sequence shown here is derived from an EMBL/GenBank/DDBJ whole genome shotgun (WGS) entry which is preliminary data.</text>
</comment>
<name>A0ABN2NIP2_9PSEU</name>
<dbReference type="RefSeq" id="WP_344424552.1">
    <property type="nucleotide sequence ID" value="NZ_BAAAQK010000025.1"/>
</dbReference>
<dbReference type="EMBL" id="BAAAQK010000025">
    <property type="protein sequence ID" value="GAA1871006.1"/>
    <property type="molecule type" value="Genomic_DNA"/>
</dbReference>
<reference evidence="1 2" key="1">
    <citation type="journal article" date="2019" name="Int. J. Syst. Evol. Microbiol.">
        <title>The Global Catalogue of Microorganisms (GCM) 10K type strain sequencing project: providing services to taxonomists for standard genome sequencing and annotation.</title>
        <authorList>
            <consortium name="The Broad Institute Genomics Platform"/>
            <consortium name="The Broad Institute Genome Sequencing Center for Infectious Disease"/>
            <person name="Wu L."/>
            <person name="Ma J."/>
        </authorList>
    </citation>
    <scope>NUCLEOTIDE SEQUENCE [LARGE SCALE GENOMIC DNA]</scope>
    <source>
        <strain evidence="1 2">JCM 16009</strain>
    </source>
</reference>
<proteinExistence type="predicted"/>
<organism evidence="1 2">
    <name type="scientific">Pseudonocardia ailaonensis</name>
    <dbReference type="NCBI Taxonomy" id="367279"/>
    <lineage>
        <taxon>Bacteria</taxon>
        <taxon>Bacillati</taxon>
        <taxon>Actinomycetota</taxon>
        <taxon>Actinomycetes</taxon>
        <taxon>Pseudonocardiales</taxon>
        <taxon>Pseudonocardiaceae</taxon>
        <taxon>Pseudonocardia</taxon>
    </lineage>
</organism>
<sequence length="159" mass="17293">MNEQVEVHIRRGVPGLSLPDLPPGSHPYPDTAVDFAKIAREAGLTVTFQDADRKDRVYLTHNAADCWLPSIVIGAESLIAIGSGLATHLVIQYLRGISDRQVFLHLECTVTHADGSTETTLLEGPRETVLESLREFEVRNIEQARGGSAEAGHPDEQSG</sequence>
<keyword evidence="2" id="KW-1185">Reference proteome</keyword>
<gene>
    <name evidence="1" type="ORF">GCM10009836_59630</name>
</gene>